<name>A0ABR6S4P0_ANAVA</name>
<reference evidence="3 4" key="1">
    <citation type="submission" date="2019-11" db="EMBL/GenBank/DDBJ databases">
        <title>Comparison of genomes from free-living endosymbiotic cyanobacteria isolated from Azolla.</title>
        <authorList>
            <person name="Thiel T."/>
            <person name="Pratte B."/>
        </authorList>
    </citation>
    <scope>NUCLEOTIDE SEQUENCE [LARGE SCALE GENOMIC DNA]</scope>
    <source>
        <strain evidence="3 4">N2B</strain>
    </source>
</reference>
<comment type="caution">
    <text evidence="3">The sequence shown here is derived from an EMBL/GenBank/DDBJ whole genome shotgun (WGS) entry which is preliminary data.</text>
</comment>
<keyword evidence="1" id="KW-0238">DNA-binding</keyword>
<evidence type="ECO:0000256" key="2">
    <source>
        <dbReference type="SAM" id="MobiDB-lite"/>
    </source>
</evidence>
<protein>
    <recommendedName>
        <fullName evidence="5">Core-binding (CB) domain-containing protein</fullName>
    </recommendedName>
</protein>
<dbReference type="RefSeq" id="WP_011319345.1">
    <property type="nucleotide sequence ID" value="NZ_JACKZP010000011.1"/>
</dbReference>
<proteinExistence type="predicted"/>
<keyword evidence="4" id="KW-1185">Reference proteome</keyword>
<dbReference type="EMBL" id="JACKZP010000011">
    <property type="protein sequence ID" value="MBC1301268.1"/>
    <property type="molecule type" value="Genomic_DNA"/>
</dbReference>
<dbReference type="Gene3D" id="1.10.150.130">
    <property type="match status" value="1"/>
</dbReference>
<evidence type="ECO:0000256" key="1">
    <source>
        <dbReference type="ARBA" id="ARBA00023125"/>
    </source>
</evidence>
<dbReference type="InterPro" id="IPR011010">
    <property type="entry name" value="DNA_brk_join_enz"/>
</dbReference>
<organism evidence="3 4">
    <name type="scientific">Trichormus variabilis N2B</name>
    <dbReference type="NCBI Taxonomy" id="2681315"/>
    <lineage>
        <taxon>Bacteria</taxon>
        <taxon>Bacillati</taxon>
        <taxon>Cyanobacteriota</taxon>
        <taxon>Cyanophyceae</taxon>
        <taxon>Nostocales</taxon>
        <taxon>Nostocaceae</taxon>
        <taxon>Trichormus</taxon>
    </lineage>
</organism>
<evidence type="ECO:0008006" key="5">
    <source>
        <dbReference type="Google" id="ProtNLM"/>
    </source>
</evidence>
<evidence type="ECO:0000313" key="3">
    <source>
        <dbReference type="EMBL" id="MBC1301268.1"/>
    </source>
</evidence>
<accession>A0ABR6S4P0</accession>
<dbReference type="InterPro" id="IPR010998">
    <property type="entry name" value="Integrase_recombinase_N"/>
</dbReference>
<dbReference type="Proteomes" id="UP000570851">
    <property type="component" value="Unassembled WGS sequence"/>
</dbReference>
<sequence length="216" mass="24501">MAPEENNSKPKQTKLQKSPLRGKSSKADVAVEDKQGKLRLRLPRRIADGSSRYIYTGLDATTDNQKKAQVVAWQIEEDIRTDQLDPTLDRYKLQFRPKITVAKKVDLSELWVSYCDYKRPQLAPTTYQRDYIRKFAHHIDSLPSKDIRDAVAIRDFLLQTLSASTAKRLLTHFAACCRWAESSGLLKSNPFAGMASSIRKPKSDKSIDPFTALVTS</sequence>
<feature type="region of interest" description="Disordered" evidence="2">
    <location>
        <begin position="1"/>
        <end position="32"/>
    </location>
</feature>
<gene>
    <name evidence="3" type="ORF">GNE12_04990</name>
</gene>
<dbReference type="GeneID" id="58725331"/>
<dbReference type="SUPFAM" id="SSF56349">
    <property type="entry name" value="DNA breaking-rejoining enzymes"/>
    <property type="match status" value="1"/>
</dbReference>
<evidence type="ECO:0000313" key="4">
    <source>
        <dbReference type="Proteomes" id="UP000570851"/>
    </source>
</evidence>